<dbReference type="Gene3D" id="3.40.50.300">
    <property type="entry name" value="P-loop containing nucleotide triphosphate hydrolases"/>
    <property type="match status" value="2"/>
</dbReference>
<dbReference type="SUPFAM" id="SSF52540">
    <property type="entry name" value="P-loop containing nucleoside triphosphate hydrolases"/>
    <property type="match status" value="1"/>
</dbReference>
<name>A0A4Y8QB02_9BACL</name>
<sequence>MYISRIDIRNFRNFQNASFHFTDGVNTLIGENGSGKTNVFFAMRLLLDDELPRSIKFTESDFNRAIPHSWKGHWIIINMEFAELDASEGVQNLAHGIRHMDGSSRGTYSMYFRPQKAIRQRLFELTNNGGARAELNAILSGISIEHYEVVISCRSTANFSDDAVYKRFVGDFDRIIFPDPAIEAQDLLGVTANRFSLYNEVSCTYIKALRDAVFELRNIKNNPLLNLLRGMSDGIEGTHILDQVTALNSTISTLDEVQQMKDRIRTTLQNTVGITYSPVIDIKSQLPSDLEKLLQSLTLWVGDSDDDGYQGQLSELSLGGANLIYISLKLLEYELKISTSKVAHFLLIEEPEAHIHTHIQKTLFEKSSYQNTQVIISTHSTHISAANKIRSVNILAKRKHEAAVFQPSNGLGEDECKRIERYLDAVRSTVLFAKSVILVEGDAELILIPAMFKAVFDISLDEIGISLVSVSSTVFKHIANLYHEERIQRRCAIITDLDQSVISLPDDATMDSLAQKKCRASQESGALRQTELIAKFQNNTWVTPFFANYTFEVDFLLSSNSFEIKNCLEHIYEREVDRTRSSKRLDDSNVSVSGVEILRLAKKEGKGWFALLVAEELFYLTNIPDYIMEAVSFTCTHLSDRHFEKMADFRIKSAIEGDFDSESFQTVFDIKECLKEQNLDYSTYIREYMNAYKEELRDDQLTLLLTKMGL</sequence>
<feature type="domain" description="Endonuclease GajA/Old nuclease/RecF-like AAA" evidence="1">
    <location>
        <begin position="1"/>
        <end position="383"/>
    </location>
</feature>
<protein>
    <submittedName>
        <fullName evidence="3">Uncharacterized protein</fullName>
    </submittedName>
</protein>
<dbReference type="Pfam" id="PF20469">
    <property type="entry name" value="OLD-like_TOPRIM"/>
    <property type="match status" value="1"/>
</dbReference>
<dbReference type="InterPro" id="IPR034139">
    <property type="entry name" value="TOPRIM_OLD"/>
</dbReference>
<dbReference type="Proteomes" id="UP000298246">
    <property type="component" value="Unassembled WGS sequence"/>
</dbReference>
<dbReference type="Pfam" id="PF13175">
    <property type="entry name" value="AAA_15"/>
    <property type="match status" value="1"/>
</dbReference>
<keyword evidence="4" id="KW-1185">Reference proteome</keyword>
<dbReference type="PANTHER" id="PTHR43581:SF4">
    <property type="entry name" value="ATP_GTP PHOSPHATASE"/>
    <property type="match status" value="1"/>
</dbReference>
<evidence type="ECO:0000313" key="3">
    <source>
        <dbReference type="EMBL" id="TFE91829.1"/>
    </source>
</evidence>
<accession>A0A4Y8QB02</accession>
<evidence type="ECO:0000313" key="4">
    <source>
        <dbReference type="Proteomes" id="UP000298246"/>
    </source>
</evidence>
<dbReference type="InterPro" id="IPR051396">
    <property type="entry name" value="Bact_Antivir_Def_Nuclease"/>
</dbReference>
<organism evidence="3 4">
    <name type="scientific">Paenibacillus athensensis</name>
    <dbReference type="NCBI Taxonomy" id="1967502"/>
    <lineage>
        <taxon>Bacteria</taxon>
        <taxon>Bacillati</taxon>
        <taxon>Bacillota</taxon>
        <taxon>Bacilli</taxon>
        <taxon>Bacillales</taxon>
        <taxon>Paenibacillaceae</taxon>
        <taxon>Paenibacillus</taxon>
    </lineage>
</organism>
<feature type="domain" description="OLD protein-like TOPRIM" evidence="2">
    <location>
        <begin position="431"/>
        <end position="498"/>
    </location>
</feature>
<evidence type="ECO:0000259" key="2">
    <source>
        <dbReference type="Pfam" id="PF20469"/>
    </source>
</evidence>
<dbReference type="CDD" id="cd01026">
    <property type="entry name" value="TOPRIM_OLD"/>
    <property type="match status" value="1"/>
</dbReference>
<comment type="caution">
    <text evidence="3">The sequence shown here is derived from an EMBL/GenBank/DDBJ whole genome shotgun (WGS) entry which is preliminary data.</text>
</comment>
<reference evidence="3 4" key="1">
    <citation type="submission" date="2017-03" db="EMBL/GenBank/DDBJ databases">
        <title>Isolation of Levoglucosan Utilizing Bacteria.</title>
        <authorList>
            <person name="Arya A.S."/>
        </authorList>
    </citation>
    <scope>NUCLEOTIDE SEQUENCE [LARGE SCALE GENOMIC DNA]</scope>
    <source>
        <strain evidence="3 4">MEC069</strain>
    </source>
</reference>
<proteinExistence type="predicted"/>
<evidence type="ECO:0000259" key="1">
    <source>
        <dbReference type="Pfam" id="PF13175"/>
    </source>
</evidence>
<dbReference type="InterPro" id="IPR041685">
    <property type="entry name" value="AAA_GajA/Old/RecF-like"/>
</dbReference>
<dbReference type="InterPro" id="IPR027417">
    <property type="entry name" value="P-loop_NTPase"/>
</dbReference>
<dbReference type="AlphaFoldDB" id="A0A4Y8QB02"/>
<dbReference type="EMBL" id="MYFO01000001">
    <property type="protein sequence ID" value="TFE91829.1"/>
    <property type="molecule type" value="Genomic_DNA"/>
</dbReference>
<dbReference type="RefSeq" id="WP_134748719.1">
    <property type="nucleotide sequence ID" value="NZ_MYFO02000001.1"/>
</dbReference>
<dbReference type="OrthoDB" id="308933at2"/>
<gene>
    <name evidence="3" type="ORF">B5M42_00900</name>
</gene>
<dbReference type="PANTHER" id="PTHR43581">
    <property type="entry name" value="ATP/GTP PHOSPHATASE"/>
    <property type="match status" value="1"/>
</dbReference>